<name>A0A8T2ZNY4_POPDE</name>
<keyword evidence="3" id="KW-1185">Reference proteome</keyword>
<evidence type="ECO:0000313" key="2">
    <source>
        <dbReference type="EMBL" id="KAH8519085.1"/>
    </source>
</evidence>
<feature type="region of interest" description="Disordered" evidence="1">
    <location>
        <begin position="170"/>
        <end position="197"/>
    </location>
</feature>
<dbReference type="EMBL" id="JACEGQ020000001">
    <property type="protein sequence ID" value="KAH8519085.1"/>
    <property type="molecule type" value="Genomic_DNA"/>
</dbReference>
<evidence type="ECO:0000256" key="1">
    <source>
        <dbReference type="SAM" id="MobiDB-lite"/>
    </source>
</evidence>
<feature type="compositionally biased region" description="Low complexity" evidence="1">
    <location>
        <begin position="48"/>
        <end position="66"/>
    </location>
</feature>
<dbReference type="PANTHER" id="PTHR34572:SF8">
    <property type="entry name" value="(RAPE) HYPOTHETICAL PROTEIN"/>
    <property type="match status" value="1"/>
</dbReference>
<dbReference type="AlphaFoldDB" id="A0A8T2ZNY4"/>
<proteinExistence type="predicted"/>
<sequence length="197" mass="21818">MEGVGSRLGRSSSRYGLSATATVLNGPVRKWKRKWVHVSPSPTLNYRNNSHSNGHNNNNNNNNNGSRLLLCRWTPLPPSGAAAAATSSSEDPPKRKFRYTPIAVLEERSKVEKKVEQEVEKQLVGWLTSKDDRQKNIGDGLKSEIQDSNMSHLDLDLDLDLRLQGLNNDLDSVGQSEEDQVKKASSGGFGRVIDPRN</sequence>
<protein>
    <submittedName>
        <fullName evidence="2">Uncharacterized protein</fullName>
    </submittedName>
</protein>
<comment type="caution">
    <text evidence="2">The sequence shown here is derived from an EMBL/GenBank/DDBJ whole genome shotgun (WGS) entry which is preliminary data.</text>
</comment>
<reference evidence="2" key="1">
    <citation type="journal article" date="2021" name="J. Hered.">
        <title>Genome Assembly of Salicaceae Populus deltoides (Eastern Cottonwood) I-69 Based on Nanopore Sequencing and Hi-C Technologies.</title>
        <authorList>
            <person name="Bai S."/>
            <person name="Wu H."/>
            <person name="Zhang J."/>
            <person name="Pan Z."/>
            <person name="Zhao W."/>
            <person name="Li Z."/>
            <person name="Tong C."/>
        </authorList>
    </citation>
    <scope>NUCLEOTIDE SEQUENCE</scope>
    <source>
        <tissue evidence="2">Leaf</tissue>
    </source>
</reference>
<evidence type="ECO:0000313" key="3">
    <source>
        <dbReference type="Proteomes" id="UP000807159"/>
    </source>
</evidence>
<feature type="region of interest" description="Disordered" evidence="1">
    <location>
        <begin position="41"/>
        <end position="66"/>
    </location>
</feature>
<gene>
    <name evidence="2" type="ORF">H0E87_000778</name>
</gene>
<dbReference type="PANTHER" id="PTHR34572">
    <property type="entry name" value="GOLGIN FAMILY A PROTEIN"/>
    <property type="match status" value="1"/>
</dbReference>
<accession>A0A8T2ZNY4</accession>
<dbReference type="Proteomes" id="UP000807159">
    <property type="component" value="Chromosome 1"/>
</dbReference>
<organism evidence="2 3">
    <name type="scientific">Populus deltoides</name>
    <name type="common">Eastern poplar</name>
    <name type="synonym">Eastern cottonwood</name>
    <dbReference type="NCBI Taxonomy" id="3696"/>
    <lineage>
        <taxon>Eukaryota</taxon>
        <taxon>Viridiplantae</taxon>
        <taxon>Streptophyta</taxon>
        <taxon>Embryophyta</taxon>
        <taxon>Tracheophyta</taxon>
        <taxon>Spermatophyta</taxon>
        <taxon>Magnoliopsida</taxon>
        <taxon>eudicotyledons</taxon>
        <taxon>Gunneridae</taxon>
        <taxon>Pentapetalae</taxon>
        <taxon>rosids</taxon>
        <taxon>fabids</taxon>
        <taxon>Malpighiales</taxon>
        <taxon>Salicaceae</taxon>
        <taxon>Saliceae</taxon>
        <taxon>Populus</taxon>
    </lineage>
</organism>